<proteinExistence type="predicted"/>
<dbReference type="Pfam" id="PF01453">
    <property type="entry name" value="B_lectin"/>
    <property type="match status" value="1"/>
</dbReference>
<name>A0AA38BP19_TAXCH</name>
<reference evidence="2 3" key="1">
    <citation type="journal article" date="2021" name="Nat. Plants">
        <title>The Taxus genome provides insights into paclitaxel biosynthesis.</title>
        <authorList>
            <person name="Xiong X."/>
            <person name="Gou J."/>
            <person name="Liao Q."/>
            <person name="Li Y."/>
            <person name="Zhou Q."/>
            <person name="Bi G."/>
            <person name="Li C."/>
            <person name="Du R."/>
            <person name="Wang X."/>
            <person name="Sun T."/>
            <person name="Guo L."/>
            <person name="Liang H."/>
            <person name="Lu P."/>
            <person name="Wu Y."/>
            <person name="Zhang Z."/>
            <person name="Ro D.K."/>
            <person name="Shang Y."/>
            <person name="Huang S."/>
            <person name="Yan J."/>
        </authorList>
    </citation>
    <scope>NUCLEOTIDE SEQUENCE [LARGE SCALE GENOMIC DNA]</scope>
    <source>
        <strain evidence="2">Ta-2019</strain>
    </source>
</reference>
<dbReference type="AlphaFoldDB" id="A0AA38BP19"/>
<dbReference type="PANTHER" id="PTHR32444">
    <property type="entry name" value="BULB-TYPE LECTIN DOMAIN-CONTAINING PROTEIN"/>
    <property type="match status" value="1"/>
</dbReference>
<dbReference type="SUPFAM" id="SSF51110">
    <property type="entry name" value="alpha-D-mannose-specific plant lectins"/>
    <property type="match status" value="1"/>
</dbReference>
<dbReference type="InterPro" id="IPR036426">
    <property type="entry name" value="Bulb-type_lectin_dom_sf"/>
</dbReference>
<protein>
    <recommendedName>
        <fullName evidence="1">Bulb-type lectin domain-containing protein</fullName>
    </recommendedName>
</protein>
<dbReference type="Proteomes" id="UP000824469">
    <property type="component" value="Unassembled WGS sequence"/>
</dbReference>
<keyword evidence="3" id="KW-1185">Reference proteome</keyword>
<sequence length="246" mass="27444">MESLKQSPVALNVYCAPSVRALLKGANGSNYHISLKYGLFGTRLFKTHSAFPFKVSQVARKNRTRIVMQDSAAGSYATSLAELAQFVKSLDAISRDIDKLSQYITNKEYVMELRSEALIHADDTLVWSTNTFNKGIAGIELRTNGNLVLYDKNNISVWQSFDHPTDTLLVGQSLKIDTVKKLVSRASEKDGSEGPYNLVMEAGGFAMYASFSTPLPYNTLSYYNNKIKGMLSIMRVCKRPLKLNFK</sequence>
<evidence type="ECO:0000313" key="2">
    <source>
        <dbReference type="EMBL" id="KAH9287931.1"/>
    </source>
</evidence>
<organism evidence="2 3">
    <name type="scientific">Taxus chinensis</name>
    <name type="common">Chinese yew</name>
    <name type="synonym">Taxus wallichiana var. chinensis</name>
    <dbReference type="NCBI Taxonomy" id="29808"/>
    <lineage>
        <taxon>Eukaryota</taxon>
        <taxon>Viridiplantae</taxon>
        <taxon>Streptophyta</taxon>
        <taxon>Embryophyta</taxon>
        <taxon>Tracheophyta</taxon>
        <taxon>Spermatophyta</taxon>
        <taxon>Pinopsida</taxon>
        <taxon>Pinidae</taxon>
        <taxon>Conifers II</taxon>
        <taxon>Cupressales</taxon>
        <taxon>Taxaceae</taxon>
        <taxon>Taxus</taxon>
    </lineage>
</organism>
<dbReference type="Gene3D" id="2.90.10.10">
    <property type="entry name" value="Bulb-type lectin domain"/>
    <property type="match status" value="1"/>
</dbReference>
<accession>A0AA38BP19</accession>
<comment type="caution">
    <text evidence="2">The sequence shown here is derived from an EMBL/GenBank/DDBJ whole genome shotgun (WGS) entry which is preliminary data.</text>
</comment>
<feature type="domain" description="Bulb-type lectin" evidence="1">
    <location>
        <begin position="105"/>
        <end position="182"/>
    </location>
</feature>
<gene>
    <name evidence="2" type="ORF">KI387_032048</name>
</gene>
<dbReference type="InterPro" id="IPR001480">
    <property type="entry name" value="Bulb-type_lectin_dom"/>
</dbReference>
<dbReference type="PANTHER" id="PTHR32444:SF10">
    <property type="entry name" value="CURCULIN-LIKE (MANNOSE-BINDING) LECTIN FAMILY PROTEIN-RELATED"/>
    <property type="match status" value="1"/>
</dbReference>
<evidence type="ECO:0000313" key="3">
    <source>
        <dbReference type="Proteomes" id="UP000824469"/>
    </source>
</evidence>
<dbReference type="EMBL" id="JAHRHJ020003813">
    <property type="protein sequence ID" value="KAH9287931.1"/>
    <property type="molecule type" value="Genomic_DNA"/>
</dbReference>
<evidence type="ECO:0000259" key="1">
    <source>
        <dbReference type="Pfam" id="PF01453"/>
    </source>
</evidence>